<dbReference type="EMBL" id="GBXM01048230">
    <property type="protein sequence ID" value="JAH60347.1"/>
    <property type="molecule type" value="Transcribed_RNA"/>
</dbReference>
<reference evidence="1" key="1">
    <citation type="submission" date="2014-11" db="EMBL/GenBank/DDBJ databases">
        <authorList>
            <person name="Amaro Gonzalez C."/>
        </authorList>
    </citation>
    <scope>NUCLEOTIDE SEQUENCE</scope>
</reference>
<organism evidence="1">
    <name type="scientific">Anguilla anguilla</name>
    <name type="common">European freshwater eel</name>
    <name type="synonym">Muraena anguilla</name>
    <dbReference type="NCBI Taxonomy" id="7936"/>
    <lineage>
        <taxon>Eukaryota</taxon>
        <taxon>Metazoa</taxon>
        <taxon>Chordata</taxon>
        <taxon>Craniata</taxon>
        <taxon>Vertebrata</taxon>
        <taxon>Euteleostomi</taxon>
        <taxon>Actinopterygii</taxon>
        <taxon>Neopterygii</taxon>
        <taxon>Teleostei</taxon>
        <taxon>Anguilliformes</taxon>
        <taxon>Anguillidae</taxon>
        <taxon>Anguilla</taxon>
    </lineage>
</organism>
<protein>
    <submittedName>
        <fullName evidence="1">Uncharacterized protein</fullName>
    </submittedName>
</protein>
<reference evidence="1" key="2">
    <citation type="journal article" date="2015" name="Fish Shellfish Immunol.">
        <title>Early steps in the European eel (Anguilla anguilla)-Vibrio vulnificus interaction in the gills: Role of the RtxA13 toxin.</title>
        <authorList>
            <person name="Callol A."/>
            <person name="Pajuelo D."/>
            <person name="Ebbesson L."/>
            <person name="Teles M."/>
            <person name="MacKenzie S."/>
            <person name="Amaro C."/>
        </authorList>
    </citation>
    <scope>NUCLEOTIDE SEQUENCE</scope>
</reference>
<proteinExistence type="predicted"/>
<accession>A0A0E9U3N6</accession>
<dbReference type="AlphaFoldDB" id="A0A0E9U3N6"/>
<sequence length="39" mass="4642">MAVRCLLEKVCAYVNRKQEKKNDYICLCHRCLRIVIDIS</sequence>
<name>A0A0E9U3N6_ANGAN</name>
<evidence type="ECO:0000313" key="1">
    <source>
        <dbReference type="EMBL" id="JAH60347.1"/>
    </source>
</evidence>